<protein>
    <submittedName>
        <fullName evidence="2">Uncharacterized protein</fullName>
    </submittedName>
</protein>
<keyword evidence="1" id="KW-0472">Membrane</keyword>
<name>A0ABR9VY96_9MICO</name>
<dbReference type="Proteomes" id="UP000644727">
    <property type="component" value="Unassembled WGS sequence"/>
</dbReference>
<accession>A0ABR9VY96</accession>
<keyword evidence="1" id="KW-0812">Transmembrane</keyword>
<evidence type="ECO:0000313" key="3">
    <source>
        <dbReference type="Proteomes" id="UP000644727"/>
    </source>
</evidence>
<gene>
    <name evidence="2" type="ORF">IOE58_02765</name>
</gene>
<proteinExistence type="predicted"/>
<keyword evidence="1" id="KW-1133">Transmembrane helix</keyword>
<reference evidence="2 3" key="1">
    <citation type="submission" date="2020-10" db="EMBL/GenBank/DDBJ databases">
        <title>Draft genome and description of Brachybacterium epidermidis sp nov.</title>
        <authorList>
            <person name="Boxberger M."/>
            <person name="La Scola B."/>
        </authorList>
    </citation>
    <scope>NUCLEOTIDE SEQUENCE [LARGE SCALE GENOMIC DNA]</scope>
    <source>
        <strain evidence="2 3">Marseille-Q2903</strain>
    </source>
</reference>
<evidence type="ECO:0000256" key="1">
    <source>
        <dbReference type="SAM" id="Phobius"/>
    </source>
</evidence>
<organism evidence="2 3">
    <name type="scientific">Brachybacterium epidermidis</name>
    <dbReference type="NCBI Taxonomy" id="2781983"/>
    <lineage>
        <taxon>Bacteria</taxon>
        <taxon>Bacillati</taxon>
        <taxon>Actinomycetota</taxon>
        <taxon>Actinomycetes</taxon>
        <taxon>Micrococcales</taxon>
        <taxon>Dermabacteraceae</taxon>
        <taxon>Brachybacterium</taxon>
    </lineage>
</organism>
<evidence type="ECO:0000313" key="2">
    <source>
        <dbReference type="EMBL" id="MBE9403162.1"/>
    </source>
</evidence>
<feature type="transmembrane region" description="Helical" evidence="1">
    <location>
        <begin position="27"/>
        <end position="46"/>
    </location>
</feature>
<sequence length="216" mass="22906">MGAVTMKAARDCDSGGPSASAQHWARMLLVLMAGVLMFSLAGAPYARACSCVPTTVDEAIAEDDLIAEITIIGRTGTIVGGGGVAYDARVERVWKGEERRRIIFRSAEHIAACGLGRIPTGTTLLAWARGENGMYSMAWCDIPDDAGHDPRSVLTAKVGEPADLTGRPVPFAFHDLLPDHPLVTAGLALLVLVGIGHRVLTAVVVTTVLRRAQRRP</sequence>
<dbReference type="InterPro" id="IPR008993">
    <property type="entry name" value="TIMP-like_OB-fold"/>
</dbReference>
<feature type="transmembrane region" description="Helical" evidence="1">
    <location>
        <begin position="187"/>
        <end position="209"/>
    </location>
</feature>
<keyword evidence="3" id="KW-1185">Reference proteome</keyword>
<dbReference type="RefSeq" id="WP_193864931.1">
    <property type="nucleotide sequence ID" value="NZ_JADEYR010000002.1"/>
</dbReference>
<dbReference type="Gene3D" id="2.40.50.120">
    <property type="match status" value="1"/>
</dbReference>
<comment type="caution">
    <text evidence="2">The sequence shown here is derived from an EMBL/GenBank/DDBJ whole genome shotgun (WGS) entry which is preliminary data.</text>
</comment>
<dbReference type="EMBL" id="JADEYR010000002">
    <property type="protein sequence ID" value="MBE9403162.1"/>
    <property type="molecule type" value="Genomic_DNA"/>
</dbReference>
<dbReference type="SUPFAM" id="SSF50242">
    <property type="entry name" value="TIMP-like"/>
    <property type="match status" value="1"/>
</dbReference>